<dbReference type="PANTHER" id="PTHR43317">
    <property type="entry name" value="THERMOSPERMINE SYNTHASE ACAULIS5"/>
    <property type="match status" value="1"/>
</dbReference>
<dbReference type="PANTHER" id="PTHR43317:SF1">
    <property type="entry name" value="THERMOSPERMINE SYNTHASE ACAULIS5"/>
    <property type="match status" value="1"/>
</dbReference>
<keyword evidence="1" id="KW-0620">Polyamine biosynthesis</keyword>
<dbReference type="Gene3D" id="3.40.50.150">
    <property type="entry name" value="Vaccinia Virus protein VP39"/>
    <property type="match status" value="1"/>
</dbReference>
<organism evidence="2 3">
    <name type="scientific">Thiohalophilus thiocyanatoxydans</name>
    <dbReference type="NCBI Taxonomy" id="381308"/>
    <lineage>
        <taxon>Bacteria</taxon>
        <taxon>Pseudomonadati</taxon>
        <taxon>Pseudomonadota</taxon>
        <taxon>Gammaproteobacteria</taxon>
        <taxon>Thiohalomonadales</taxon>
        <taxon>Thiohalophilaceae</taxon>
        <taxon>Thiohalophilus</taxon>
    </lineage>
</organism>
<evidence type="ECO:0000313" key="3">
    <source>
        <dbReference type="Proteomes" id="UP000294914"/>
    </source>
</evidence>
<reference evidence="2 3" key="1">
    <citation type="submission" date="2019-03" db="EMBL/GenBank/DDBJ databases">
        <title>Genomic Encyclopedia of Type Strains, Phase IV (KMG-IV): sequencing the most valuable type-strain genomes for metagenomic binning, comparative biology and taxonomic classification.</title>
        <authorList>
            <person name="Goeker M."/>
        </authorList>
    </citation>
    <scope>NUCLEOTIDE SEQUENCE [LARGE SCALE GENOMIC DNA]</scope>
    <source>
        <strain evidence="2 3">DSM 16326</strain>
    </source>
</reference>
<protein>
    <submittedName>
        <fullName evidence="2">Spermine/spermidine synthase</fullName>
    </submittedName>
</protein>
<dbReference type="AlphaFoldDB" id="A0A4R8IUF8"/>
<comment type="caution">
    <text evidence="2">The sequence shown here is derived from an EMBL/GenBank/DDBJ whole genome shotgun (WGS) entry which is preliminary data.</text>
</comment>
<gene>
    <name evidence="2" type="ORF">EDC23_1668</name>
</gene>
<dbReference type="RefSeq" id="WP_166668811.1">
    <property type="nucleotide sequence ID" value="NZ_SOQX01000004.1"/>
</dbReference>
<name>A0A4R8IUF8_9GAMM</name>
<dbReference type="Pfam" id="PF01564">
    <property type="entry name" value="Spermine_synth"/>
    <property type="match status" value="1"/>
</dbReference>
<accession>A0A4R8IUF8</accession>
<dbReference type="SUPFAM" id="SSF53335">
    <property type="entry name" value="S-adenosyl-L-methionine-dependent methyltransferases"/>
    <property type="match status" value="1"/>
</dbReference>
<evidence type="ECO:0000313" key="2">
    <source>
        <dbReference type="EMBL" id="TDY00923.1"/>
    </source>
</evidence>
<evidence type="ECO:0000256" key="1">
    <source>
        <dbReference type="ARBA" id="ARBA00023115"/>
    </source>
</evidence>
<keyword evidence="3" id="KW-1185">Reference proteome</keyword>
<sequence length="252" mass="29097">MAILWEKTWQGSKYQVRAAGRTRRLYTDGVFHSQYHPQRTLSGGIWDLLWLPAFFRQPPAFRRVLMLGVGGGTVFHQLQRYADVTGMVGVELNPIHVQVAQDYFEIARCGAQLHQAEAGQWLRDYRGPKFDLIIEDLFSEQAGEPVRAIKADQKWFDLLNRNLSRDGILVMNFVSRKSLRDSAWYHQPKLRKALPQGYQFTLPAFENYIACFLRQPSSSQLLRDQLNGIPELAQEISRGNFNFTVRRLLAGR</sequence>
<dbReference type="InterPro" id="IPR029063">
    <property type="entry name" value="SAM-dependent_MTases_sf"/>
</dbReference>
<dbReference type="EMBL" id="SOQX01000004">
    <property type="protein sequence ID" value="TDY00923.1"/>
    <property type="molecule type" value="Genomic_DNA"/>
</dbReference>
<proteinExistence type="predicted"/>
<dbReference type="Proteomes" id="UP000294914">
    <property type="component" value="Unassembled WGS sequence"/>
</dbReference>
<dbReference type="GO" id="GO:0006596">
    <property type="term" value="P:polyamine biosynthetic process"/>
    <property type="evidence" value="ECO:0007669"/>
    <property type="project" value="UniProtKB-KW"/>
</dbReference>